<evidence type="ECO:0000256" key="1">
    <source>
        <dbReference type="SAM" id="Phobius"/>
    </source>
</evidence>
<dbReference type="AlphaFoldDB" id="A0A915EM59"/>
<dbReference type="PANTHER" id="PTHR45757:SF11">
    <property type="entry name" value="MAJOR FACILITATOR SUPERFAMILY (MFS) PROFILE DOMAIN-CONTAINING PROTEIN"/>
    <property type="match status" value="1"/>
</dbReference>
<feature type="transmembrane region" description="Helical" evidence="1">
    <location>
        <begin position="152"/>
        <end position="171"/>
    </location>
</feature>
<dbReference type="Pfam" id="PF07690">
    <property type="entry name" value="MFS_1"/>
    <property type="match status" value="1"/>
</dbReference>
<organism evidence="2 3">
    <name type="scientific">Ditylenchus dipsaci</name>
    <dbReference type="NCBI Taxonomy" id="166011"/>
    <lineage>
        <taxon>Eukaryota</taxon>
        <taxon>Metazoa</taxon>
        <taxon>Ecdysozoa</taxon>
        <taxon>Nematoda</taxon>
        <taxon>Chromadorea</taxon>
        <taxon>Rhabditida</taxon>
        <taxon>Tylenchina</taxon>
        <taxon>Tylenchomorpha</taxon>
        <taxon>Sphaerularioidea</taxon>
        <taxon>Anguinidae</taxon>
        <taxon>Anguininae</taxon>
        <taxon>Ditylenchus</taxon>
    </lineage>
</organism>
<reference evidence="3" key="1">
    <citation type="submission" date="2022-11" db="UniProtKB">
        <authorList>
            <consortium name="WormBaseParasite"/>
        </authorList>
    </citation>
    <scope>IDENTIFICATION</scope>
</reference>
<protein>
    <submittedName>
        <fullName evidence="3">Major facilitator superfamily (MFS) profile domain-containing protein</fullName>
    </submittedName>
</protein>
<keyword evidence="1" id="KW-0812">Transmembrane</keyword>
<dbReference type="Proteomes" id="UP000887574">
    <property type="component" value="Unplaced"/>
</dbReference>
<dbReference type="InterPro" id="IPR036259">
    <property type="entry name" value="MFS_trans_sf"/>
</dbReference>
<feature type="transmembrane region" description="Helical" evidence="1">
    <location>
        <begin position="112"/>
        <end position="132"/>
    </location>
</feature>
<sequence>MGAISAEWAPLKNSGLFVAWISCHLQFGPMFTMPVSGALCESSFGWPSVYYLHGLLSIIAFTLFFCFYRDSPRFHRNVSDKELNKIDAGRTSTKRAKGESQKVPYNLMLTDIVVWGIIASGASAQLGFQMFMQYGPTYLNKVLGMDVEKTGLSAALPFALSCALKLLVGPLSDYVPLSDKGRVILFASLSQYAMAACYAALALLPSRFELLIQICFTGVTVFSGLNCVGVVKCAQLISRELSHVLMAWNTLLGSAIILLIPLGVSIVAPNNTPQSGAEYSGL</sequence>
<keyword evidence="1" id="KW-0472">Membrane</keyword>
<feature type="transmembrane region" description="Helical" evidence="1">
    <location>
        <begin position="210"/>
        <end position="231"/>
    </location>
</feature>
<accession>A0A915EM59</accession>
<proteinExistence type="predicted"/>
<feature type="transmembrane region" description="Helical" evidence="1">
    <location>
        <begin position="243"/>
        <end position="268"/>
    </location>
</feature>
<keyword evidence="1" id="KW-1133">Transmembrane helix</keyword>
<dbReference type="WBParaSite" id="jg7364">
    <property type="protein sequence ID" value="jg7364"/>
    <property type="gene ID" value="jg7364"/>
</dbReference>
<dbReference type="SUPFAM" id="SSF103473">
    <property type="entry name" value="MFS general substrate transporter"/>
    <property type="match status" value="1"/>
</dbReference>
<dbReference type="PANTHER" id="PTHR45757">
    <property type="entry name" value="PROTEIN CBG23364-RELATED"/>
    <property type="match status" value="1"/>
</dbReference>
<evidence type="ECO:0000313" key="3">
    <source>
        <dbReference type="WBParaSite" id="jg7364"/>
    </source>
</evidence>
<feature type="transmembrane region" description="Helical" evidence="1">
    <location>
        <begin position="183"/>
        <end position="204"/>
    </location>
</feature>
<dbReference type="Gene3D" id="1.20.1250.20">
    <property type="entry name" value="MFS general substrate transporter like domains"/>
    <property type="match status" value="2"/>
</dbReference>
<dbReference type="InterPro" id="IPR011701">
    <property type="entry name" value="MFS"/>
</dbReference>
<evidence type="ECO:0000313" key="2">
    <source>
        <dbReference type="Proteomes" id="UP000887574"/>
    </source>
</evidence>
<dbReference type="GO" id="GO:0022857">
    <property type="term" value="F:transmembrane transporter activity"/>
    <property type="evidence" value="ECO:0007669"/>
    <property type="project" value="InterPro"/>
</dbReference>
<dbReference type="GO" id="GO:0016020">
    <property type="term" value="C:membrane"/>
    <property type="evidence" value="ECO:0007669"/>
    <property type="project" value="TreeGrafter"/>
</dbReference>
<name>A0A915EM59_9BILA</name>
<keyword evidence="2" id="KW-1185">Reference proteome</keyword>
<feature type="transmembrane region" description="Helical" evidence="1">
    <location>
        <begin position="50"/>
        <end position="68"/>
    </location>
</feature>